<comment type="caution">
    <text evidence="9">The sequence shown here is derived from an EMBL/GenBank/DDBJ whole genome shotgun (WGS) entry which is preliminary data.</text>
</comment>
<dbReference type="Pfam" id="PF00441">
    <property type="entry name" value="Acyl-CoA_dh_1"/>
    <property type="match status" value="1"/>
</dbReference>
<evidence type="ECO:0000256" key="4">
    <source>
        <dbReference type="ARBA" id="ARBA00022827"/>
    </source>
</evidence>
<dbReference type="InterPro" id="IPR036250">
    <property type="entry name" value="AcylCo_DH-like_C"/>
</dbReference>
<accession>A0A3A3FR60</accession>
<gene>
    <name evidence="9" type="ORF">D3871_08450</name>
</gene>
<evidence type="ECO:0000313" key="10">
    <source>
        <dbReference type="Proteomes" id="UP000265955"/>
    </source>
</evidence>
<keyword evidence="5" id="KW-0560">Oxidoreductase</keyword>
<evidence type="ECO:0000259" key="8">
    <source>
        <dbReference type="Pfam" id="PF02771"/>
    </source>
</evidence>
<evidence type="ECO:0000259" key="6">
    <source>
        <dbReference type="Pfam" id="PF00441"/>
    </source>
</evidence>
<keyword evidence="10" id="KW-1185">Reference proteome</keyword>
<dbReference type="SUPFAM" id="SSF47203">
    <property type="entry name" value="Acyl-CoA dehydrogenase C-terminal domain-like"/>
    <property type="match status" value="1"/>
</dbReference>
<dbReference type="OrthoDB" id="7795946at2"/>
<comment type="similarity">
    <text evidence="2">Belongs to the acyl-CoA dehydrogenase family.</text>
</comment>
<organism evidence="9 10">
    <name type="scientific">Noviherbaspirillum saxi</name>
    <dbReference type="NCBI Taxonomy" id="2320863"/>
    <lineage>
        <taxon>Bacteria</taxon>
        <taxon>Pseudomonadati</taxon>
        <taxon>Pseudomonadota</taxon>
        <taxon>Betaproteobacteria</taxon>
        <taxon>Burkholderiales</taxon>
        <taxon>Oxalobacteraceae</taxon>
        <taxon>Noviherbaspirillum</taxon>
    </lineage>
</organism>
<dbReference type="Pfam" id="PF02771">
    <property type="entry name" value="Acyl-CoA_dh_N"/>
    <property type="match status" value="1"/>
</dbReference>
<name>A0A3A3FR60_9BURK</name>
<dbReference type="Proteomes" id="UP000265955">
    <property type="component" value="Unassembled WGS sequence"/>
</dbReference>
<dbReference type="InterPro" id="IPR037069">
    <property type="entry name" value="AcylCoA_DH/ox_N_sf"/>
</dbReference>
<dbReference type="InterPro" id="IPR046373">
    <property type="entry name" value="Acyl-CoA_Oxase/DH_mid-dom_sf"/>
</dbReference>
<dbReference type="InterPro" id="IPR009075">
    <property type="entry name" value="AcylCo_DH/oxidase_C"/>
</dbReference>
<dbReference type="InterPro" id="IPR009100">
    <property type="entry name" value="AcylCoA_DH/oxidase_NM_dom_sf"/>
</dbReference>
<feature type="domain" description="Acyl-CoA oxidase/dehydrogenase middle" evidence="7">
    <location>
        <begin position="128"/>
        <end position="217"/>
    </location>
</feature>
<keyword evidence="4" id="KW-0274">FAD</keyword>
<evidence type="ECO:0000256" key="3">
    <source>
        <dbReference type="ARBA" id="ARBA00022630"/>
    </source>
</evidence>
<evidence type="ECO:0000313" key="9">
    <source>
        <dbReference type="EMBL" id="RJF98536.1"/>
    </source>
</evidence>
<feature type="domain" description="Acyl-CoA dehydrogenase/oxidase C-terminal" evidence="6">
    <location>
        <begin position="233"/>
        <end position="377"/>
    </location>
</feature>
<dbReference type="Gene3D" id="1.20.140.10">
    <property type="entry name" value="Butyryl-CoA Dehydrogenase, subunit A, domain 3"/>
    <property type="match status" value="1"/>
</dbReference>
<dbReference type="PANTHER" id="PTHR43884:SF12">
    <property type="entry name" value="ISOVALERYL-COA DEHYDROGENASE, MITOCHONDRIAL-RELATED"/>
    <property type="match status" value="1"/>
</dbReference>
<protein>
    <submittedName>
        <fullName evidence="9">Acyl-CoA dehydrogenase</fullName>
    </submittedName>
</protein>
<dbReference type="PROSITE" id="PS00073">
    <property type="entry name" value="ACYL_COA_DH_2"/>
    <property type="match status" value="1"/>
</dbReference>
<dbReference type="GO" id="GO:0050660">
    <property type="term" value="F:flavin adenine dinucleotide binding"/>
    <property type="evidence" value="ECO:0007669"/>
    <property type="project" value="InterPro"/>
</dbReference>
<sequence length="384" mass="42091">MIVQQPSEDQKLAVESFRKFLEAEVRPFAKQFRDQHIPKEKMREITQRIAEFGLPGANVSEEFGGMGLSIVTEAMLFEELCAVSLDIGLCVMINKGMAVTLAELPPSQAHLRDKYLADIMAGKTFGGFCISEPDVGSNVADIKATAKRDGDHFIINGEKTWISNGDYSDFLIVTARTGGPGELSHILVDRKDGYESRNIDKIALNGQSTAQVFFSDVRVPVANIVWEEGKALKNTMKLFEKARANVGMLSVGLMRASLEASIAYAKERKQFGKPIAAHQLVAAKLAEMATMTDAARLMCFRAFSMMDAGIRCDVQSSMAKWFATEMAVKVCRDGVQIHGGNGLTKEFDVERLAREAIVIPIPDGTTEIQKLMIARALTGIGAFI</sequence>
<dbReference type="InterPro" id="IPR013786">
    <property type="entry name" value="AcylCoA_DH/ox_N"/>
</dbReference>
<dbReference type="PANTHER" id="PTHR43884">
    <property type="entry name" value="ACYL-COA DEHYDROGENASE"/>
    <property type="match status" value="1"/>
</dbReference>
<dbReference type="FunFam" id="1.20.140.10:FF:000001">
    <property type="entry name" value="Acyl-CoA dehydrogenase"/>
    <property type="match status" value="1"/>
</dbReference>
<dbReference type="RefSeq" id="WP_119768487.1">
    <property type="nucleotide sequence ID" value="NZ_QYUO01000001.1"/>
</dbReference>
<dbReference type="Pfam" id="PF02770">
    <property type="entry name" value="Acyl-CoA_dh_M"/>
    <property type="match status" value="1"/>
</dbReference>
<proteinExistence type="inferred from homology"/>
<dbReference type="EMBL" id="QYUO01000001">
    <property type="protein sequence ID" value="RJF98536.1"/>
    <property type="molecule type" value="Genomic_DNA"/>
</dbReference>
<dbReference type="GO" id="GO:0003995">
    <property type="term" value="F:acyl-CoA dehydrogenase activity"/>
    <property type="evidence" value="ECO:0007669"/>
    <property type="project" value="InterPro"/>
</dbReference>
<dbReference type="AlphaFoldDB" id="A0A3A3FR60"/>
<feature type="domain" description="Acyl-CoA dehydrogenase/oxidase N-terminal" evidence="8">
    <location>
        <begin position="7"/>
        <end position="122"/>
    </location>
</feature>
<dbReference type="Gene3D" id="2.40.110.10">
    <property type="entry name" value="Butyryl-CoA Dehydrogenase, subunit A, domain 2"/>
    <property type="match status" value="1"/>
</dbReference>
<dbReference type="InterPro" id="IPR006091">
    <property type="entry name" value="Acyl-CoA_Oxase/DH_mid-dom"/>
</dbReference>
<dbReference type="InterPro" id="IPR006089">
    <property type="entry name" value="Acyl-CoA_DH_CS"/>
</dbReference>
<comment type="cofactor">
    <cofactor evidence="1">
        <name>FAD</name>
        <dbReference type="ChEBI" id="CHEBI:57692"/>
    </cofactor>
</comment>
<evidence type="ECO:0000256" key="5">
    <source>
        <dbReference type="ARBA" id="ARBA00023002"/>
    </source>
</evidence>
<keyword evidence="3" id="KW-0285">Flavoprotein</keyword>
<dbReference type="SUPFAM" id="SSF56645">
    <property type="entry name" value="Acyl-CoA dehydrogenase NM domain-like"/>
    <property type="match status" value="1"/>
</dbReference>
<evidence type="ECO:0000259" key="7">
    <source>
        <dbReference type="Pfam" id="PF02770"/>
    </source>
</evidence>
<evidence type="ECO:0000256" key="1">
    <source>
        <dbReference type="ARBA" id="ARBA00001974"/>
    </source>
</evidence>
<reference evidence="10" key="1">
    <citation type="submission" date="2018-09" db="EMBL/GenBank/DDBJ databases">
        <authorList>
            <person name="Zhu H."/>
        </authorList>
    </citation>
    <scope>NUCLEOTIDE SEQUENCE [LARGE SCALE GENOMIC DNA]</scope>
    <source>
        <strain evidence="10">K1R23-30</strain>
    </source>
</reference>
<dbReference type="Gene3D" id="1.10.540.10">
    <property type="entry name" value="Acyl-CoA dehydrogenase/oxidase, N-terminal domain"/>
    <property type="match status" value="1"/>
</dbReference>
<evidence type="ECO:0000256" key="2">
    <source>
        <dbReference type="ARBA" id="ARBA00009347"/>
    </source>
</evidence>